<keyword evidence="2 8" id="KW-0235">DNA replication</keyword>
<keyword evidence="5 8" id="KW-0862">Zinc</keyword>
<evidence type="ECO:0000256" key="3">
    <source>
        <dbReference type="ARBA" id="ARBA00022723"/>
    </source>
</evidence>
<feature type="binding site" evidence="8">
    <location>
        <position position="467"/>
    </location>
    <ligand>
        <name>Zn(2+)</name>
        <dbReference type="ChEBI" id="CHEBI:29105"/>
        <label>2</label>
    </ligand>
</feature>
<dbReference type="Proteomes" id="UP001597229">
    <property type="component" value="Unassembled WGS sequence"/>
</dbReference>
<feature type="region of interest" description="Disordered" evidence="9">
    <location>
        <begin position="255"/>
        <end position="275"/>
    </location>
</feature>
<feature type="binding site" evidence="8">
    <location>
        <position position="446"/>
    </location>
    <ligand>
        <name>Zn(2+)</name>
        <dbReference type="ChEBI" id="CHEBI:29105"/>
        <label>2</label>
    </ligand>
</feature>
<comment type="subunit">
    <text evidence="8">Component of the replication restart primosome.</text>
</comment>
<dbReference type="RefSeq" id="WP_367921871.1">
    <property type="nucleotide sequence ID" value="NZ_BAABAC010000049.1"/>
</dbReference>
<evidence type="ECO:0000313" key="12">
    <source>
        <dbReference type="Proteomes" id="UP001597229"/>
    </source>
</evidence>
<feature type="domain" description="Primosomal protein N' 3' DNA-binding" evidence="10">
    <location>
        <begin position="48"/>
        <end position="147"/>
    </location>
</feature>
<reference evidence="12" key="1">
    <citation type="journal article" date="2019" name="Int. J. Syst. Evol. Microbiol.">
        <title>The Global Catalogue of Microorganisms (GCM) 10K type strain sequencing project: providing services to taxonomists for standard genome sequencing and annotation.</title>
        <authorList>
            <consortium name="The Broad Institute Genomics Platform"/>
            <consortium name="The Broad Institute Genome Sequencing Center for Infectious Disease"/>
            <person name="Wu L."/>
            <person name="Ma J."/>
        </authorList>
    </citation>
    <scope>NUCLEOTIDE SEQUENCE [LARGE SCALE GENOMIC DNA]</scope>
    <source>
        <strain evidence="12">CCUG 52478</strain>
    </source>
</reference>
<dbReference type="Gene3D" id="3.40.1440.60">
    <property type="entry name" value="PriA, 3(prime) DNA-binding domain"/>
    <property type="match status" value="1"/>
</dbReference>
<feature type="binding site" evidence="8">
    <location>
        <position position="449"/>
    </location>
    <ligand>
        <name>Zn(2+)</name>
        <dbReference type="ChEBI" id="CHEBI:29105"/>
        <label>2</label>
    </ligand>
</feature>
<evidence type="ECO:0000259" key="10">
    <source>
        <dbReference type="Pfam" id="PF17764"/>
    </source>
</evidence>
<name>A0ABW3W4G4_9ACTN</name>
<evidence type="ECO:0000256" key="2">
    <source>
        <dbReference type="ARBA" id="ARBA00022705"/>
    </source>
</evidence>
<comment type="caution">
    <text evidence="11">The sequence shown here is derived from an EMBL/GenBank/DDBJ whole genome shotgun (WGS) entry which is preliminary data.</text>
</comment>
<keyword evidence="7 8" id="KW-0238">DNA-binding</keyword>
<dbReference type="Gene3D" id="3.40.50.300">
    <property type="entry name" value="P-loop containing nucleotide triphosphate hydrolases"/>
    <property type="match status" value="1"/>
</dbReference>
<protein>
    <recommendedName>
        <fullName evidence="8">Probable replication restart protein PriA</fullName>
    </recommendedName>
    <alternativeName>
        <fullName evidence="8">Putative ATP-dependent DNA helicase PriA</fullName>
    </alternativeName>
</protein>
<keyword evidence="6 8" id="KW-0067">ATP-binding</keyword>
<evidence type="ECO:0000256" key="6">
    <source>
        <dbReference type="ARBA" id="ARBA00022840"/>
    </source>
</evidence>
<accession>A0ABW3W4G4</accession>
<feature type="binding site" evidence="8">
    <location>
        <position position="437"/>
    </location>
    <ligand>
        <name>Zn(2+)</name>
        <dbReference type="ChEBI" id="CHEBI:29105"/>
        <label>1</label>
    </ligand>
</feature>
<comment type="function">
    <text evidence="8">Initiates the restart of stalled replication forks, which reloads the replicative helicase on sites other than the origin of replication. Recognizes and binds to abandoned replication forks and remodels them to uncover a helicase loading site. Promotes assembly of the primosome at these replication forks.</text>
</comment>
<evidence type="ECO:0000256" key="5">
    <source>
        <dbReference type="ARBA" id="ARBA00022833"/>
    </source>
</evidence>
<keyword evidence="1 8" id="KW-0639">Primosome</keyword>
<dbReference type="Pfam" id="PF17764">
    <property type="entry name" value="PriA_3primeBD"/>
    <property type="match status" value="1"/>
</dbReference>
<evidence type="ECO:0000256" key="4">
    <source>
        <dbReference type="ARBA" id="ARBA00022741"/>
    </source>
</evidence>
<evidence type="ECO:0000256" key="8">
    <source>
        <dbReference type="HAMAP-Rule" id="MF_00983"/>
    </source>
</evidence>
<dbReference type="PANTHER" id="PTHR30580:SF0">
    <property type="entry name" value="PRIMOSOMAL PROTEIN N"/>
    <property type="match status" value="1"/>
</dbReference>
<gene>
    <name evidence="8" type="primary">priA</name>
    <name evidence="11" type="ORF">ACFQ3F_15095</name>
</gene>
<feature type="binding site" evidence="8">
    <location>
        <position position="464"/>
    </location>
    <ligand>
        <name>Zn(2+)</name>
        <dbReference type="ChEBI" id="CHEBI:29105"/>
        <label>2</label>
    </ligand>
</feature>
<dbReference type="EMBL" id="JBHTLX010000020">
    <property type="protein sequence ID" value="MFD1249122.1"/>
    <property type="molecule type" value="Genomic_DNA"/>
</dbReference>
<feature type="binding site" evidence="8">
    <location>
        <position position="476"/>
    </location>
    <ligand>
        <name>Zn(2+)</name>
        <dbReference type="ChEBI" id="CHEBI:29105"/>
        <label>1</label>
    </ligand>
</feature>
<dbReference type="InterPro" id="IPR027417">
    <property type="entry name" value="P-loop_NTPase"/>
</dbReference>
<proteinExistence type="inferred from homology"/>
<dbReference type="PANTHER" id="PTHR30580">
    <property type="entry name" value="PRIMOSOMAL PROTEIN N"/>
    <property type="match status" value="1"/>
</dbReference>
<keyword evidence="3 8" id="KW-0479">Metal-binding</keyword>
<organism evidence="11 12">
    <name type="scientific">Nocardioides ginsengisoli</name>
    <dbReference type="NCBI Taxonomy" id="363868"/>
    <lineage>
        <taxon>Bacteria</taxon>
        <taxon>Bacillati</taxon>
        <taxon>Actinomycetota</taxon>
        <taxon>Actinomycetes</taxon>
        <taxon>Propionibacteriales</taxon>
        <taxon>Nocardioidaceae</taxon>
        <taxon>Nocardioides</taxon>
    </lineage>
</organism>
<dbReference type="HAMAP" id="MF_00983">
    <property type="entry name" value="PriA"/>
    <property type="match status" value="1"/>
</dbReference>
<comment type="similarity">
    <text evidence="8">Belongs to the helicase family. PriA subfamily.</text>
</comment>
<dbReference type="InterPro" id="IPR041222">
    <property type="entry name" value="PriA_3primeBD"/>
</dbReference>
<dbReference type="InterPro" id="IPR005259">
    <property type="entry name" value="PriA"/>
</dbReference>
<comment type="cofactor">
    <cofactor evidence="8">
        <name>Zn(2+)</name>
        <dbReference type="ChEBI" id="CHEBI:29105"/>
    </cofactor>
    <text evidence="8">Binds 2 zinc ions per subunit.</text>
</comment>
<evidence type="ECO:0000256" key="1">
    <source>
        <dbReference type="ARBA" id="ARBA00022515"/>
    </source>
</evidence>
<evidence type="ECO:0000256" key="9">
    <source>
        <dbReference type="SAM" id="MobiDB-lite"/>
    </source>
</evidence>
<dbReference type="InterPro" id="IPR042115">
    <property type="entry name" value="PriA_3primeBD_sf"/>
</dbReference>
<feature type="binding site" evidence="8">
    <location>
        <position position="479"/>
    </location>
    <ligand>
        <name>Zn(2+)</name>
        <dbReference type="ChEBI" id="CHEBI:29105"/>
        <label>1</label>
    </ligand>
</feature>
<evidence type="ECO:0000313" key="11">
    <source>
        <dbReference type="EMBL" id="MFD1249122.1"/>
    </source>
</evidence>
<comment type="caution">
    <text evidence="8">As this protein does not have any detectable helicase domains, it probably does not have helicase activity.</text>
</comment>
<sequence>MTPTPDEPALELPGLVRDRVKEGRAKAAATRARKAAGAAIAEIDPVARVVLDLPLAHLDRTFDYAVPVAMAEGARAGTRVKARFAGQEVDGYVVERAAASDHDGTLMPLRRLVSPEPVLSPAVAELCRRVAERYAGVSADVRRLAVPPRHATTEREPTPPAPPLRYDPAAADRAWAPYPAAAPFLAHLRNEHPPRAVWGAGPGDDWPTLLAHLAASALAAGRGTIICLPDHRDVARLDAALLDLLGPDQHVALQADRPSGLSESPAQRGPHAAELSGPAKRYREFLAVSRGERRIVIGTRSAAFAPVHDLGLVAIWDDGDELHAEPRAPYPHAREVLLLRAELEGTAALIGSFSRTVEAHQLLHTGWAHEIALPRTGLRERALIAISGASETALARDPNAPGARVPREAHDALRWGLERGPVLVQVPRAGYVLRLACERCRTPARCRACAGPLELTGPTTPPRCRWCATEALDWACAECGAKGLRAPVVGDARTADELGRSFPKVPVVSSSGDQIRARVGPEPRIVVATPGAEPVAANGFAVVVLLDTWWALGRDSMRAPEEALRRWANAVGLLGPGGRALAVGDPGIPALQALVRWDPEGFAAREADDRREARLPPAARIATITGSPGALDDVLTLLALPDAAEVLGPVPTRDDEAERVVVRVPRAMGAELARALGEVQRLRAARKLEAVRIQVDPPEI</sequence>
<keyword evidence="4 8" id="KW-0547">Nucleotide-binding</keyword>
<feature type="binding site" evidence="8">
    <location>
        <position position="440"/>
    </location>
    <ligand>
        <name>Zn(2+)</name>
        <dbReference type="ChEBI" id="CHEBI:29105"/>
        <label>1</label>
    </ligand>
</feature>
<keyword evidence="12" id="KW-1185">Reference proteome</keyword>
<evidence type="ECO:0000256" key="7">
    <source>
        <dbReference type="ARBA" id="ARBA00023125"/>
    </source>
</evidence>